<organism evidence="9 10">
    <name type="scientific">Taxus chinensis</name>
    <name type="common">Chinese yew</name>
    <name type="synonym">Taxus wallichiana var. chinensis</name>
    <dbReference type="NCBI Taxonomy" id="29808"/>
    <lineage>
        <taxon>Eukaryota</taxon>
        <taxon>Viridiplantae</taxon>
        <taxon>Streptophyta</taxon>
        <taxon>Embryophyta</taxon>
        <taxon>Tracheophyta</taxon>
        <taxon>Spermatophyta</taxon>
        <taxon>Pinopsida</taxon>
        <taxon>Pinidae</taxon>
        <taxon>Conifers II</taxon>
        <taxon>Cupressales</taxon>
        <taxon>Taxaceae</taxon>
        <taxon>Taxus</taxon>
    </lineage>
</organism>
<evidence type="ECO:0000313" key="10">
    <source>
        <dbReference type="Proteomes" id="UP000824469"/>
    </source>
</evidence>
<dbReference type="InterPro" id="IPR013083">
    <property type="entry name" value="Znf_RING/FYVE/PHD"/>
</dbReference>
<dbReference type="InterPro" id="IPR056511">
    <property type="entry name" value="IDM1_C"/>
</dbReference>
<evidence type="ECO:0000256" key="3">
    <source>
        <dbReference type="ARBA" id="ARBA00022771"/>
    </source>
</evidence>
<evidence type="ECO:0000313" key="9">
    <source>
        <dbReference type="EMBL" id="KAH9326064.1"/>
    </source>
</evidence>
<feature type="region of interest" description="Disordered" evidence="7">
    <location>
        <begin position="432"/>
        <end position="460"/>
    </location>
</feature>
<keyword evidence="10" id="KW-1185">Reference proteome</keyword>
<dbReference type="InterPro" id="IPR011011">
    <property type="entry name" value="Znf_FYVE_PHD"/>
</dbReference>
<dbReference type="Gene3D" id="3.30.40.10">
    <property type="entry name" value="Zinc/RING finger domain, C3HC4 (zinc finger)"/>
    <property type="match status" value="2"/>
</dbReference>
<dbReference type="Pfam" id="PF23209">
    <property type="entry name" value="IDM1_C"/>
    <property type="match status" value="1"/>
</dbReference>
<accession>A0AA38GM86</accession>
<evidence type="ECO:0000256" key="2">
    <source>
        <dbReference type="ARBA" id="ARBA00022723"/>
    </source>
</evidence>
<keyword evidence="2" id="KW-0479">Metal-binding</keyword>
<feature type="region of interest" description="Disordered" evidence="7">
    <location>
        <begin position="1"/>
        <end position="53"/>
    </location>
</feature>
<dbReference type="SUPFAM" id="SSF55729">
    <property type="entry name" value="Acyl-CoA N-acyltransferases (Nat)"/>
    <property type="match status" value="1"/>
</dbReference>
<feature type="non-terminal residue" evidence="9">
    <location>
        <position position="1"/>
    </location>
</feature>
<dbReference type="PANTHER" id="PTHR47025:SF2">
    <property type="entry name" value="AUTOIMMUNE REGULATOR"/>
    <property type="match status" value="1"/>
</dbReference>
<dbReference type="GO" id="GO:0042393">
    <property type="term" value="F:histone binding"/>
    <property type="evidence" value="ECO:0007669"/>
    <property type="project" value="TreeGrafter"/>
</dbReference>
<evidence type="ECO:0000259" key="8">
    <source>
        <dbReference type="PROSITE" id="PS50016"/>
    </source>
</evidence>
<dbReference type="PROSITE" id="PS50016">
    <property type="entry name" value="ZF_PHD_2"/>
    <property type="match status" value="1"/>
</dbReference>
<dbReference type="Gene3D" id="3.40.630.30">
    <property type="match status" value="1"/>
</dbReference>
<dbReference type="InterPro" id="IPR019786">
    <property type="entry name" value="Zinc_finger_PHD-type_CS"/>
</dbReference>
<gene>
    <name evidence="9" type="ORF">KI387_006242</name>
</gene>
<evidence type="ECO:0000256" key="6">
    <source>
        <dbReference type="PROSITE-ProRule" id="PRU00146"/>
    </source>
</evidence>
<dbReference type="GO" id="GO:0000977">
    <property type="term" value="F:RNA polymerase II transcription regulatory region sequence-specific DNA binding"/>
    <property type="evidence" value="ECO:0007669"/>
    <property type="project" value="TreeGrafter"/>
</dbReference>
<feature type="domain" description="PHD-type" evidence="8">
    <location>
        <begin position="792"/>
        <end position="838"/>
    </location>
</feature>
<dbReference type="GO" id="GO:0045944">
    <property type="term" value="P:positive regulation of transcription by RNA polymerase II"/>
    <property type="evidence" value="ECO:0007669"/>
    <property type="project" value="TreeGrafter"/>
</dbReference>
<comment type="caution">
    <text evidence="9">The sequence shown here is derived from an EMBL/GenBank/DDBJ whole genome shotgun (WGS) entry which is preliminary data.</text>
</comment>
<dbReference type="InterPro" id="IPR001965">
    <property type="entry name" value="Znf_PHD"/>
</dbReference>
<protein>
    <recommendedName>
        <fullName evidence="8">PHD-type domain-containing protein</fullName>
    </recommendedName>
</protein>
<dbReference type="Proteomes" id="UP000824469">
    <property type="component" value="Unassembled WGS sequence"/>
</dbReference>
<name>A0AA38GM86_TAXCH</name>
<dbReference type="OMA" id="QPLWNST"/>
<evidence type="ECO:0000256" key="7">
    <source>
        <dbReference type="SAM" id="MobiDB-lite"/>
    </source>
</evidence>
<reference evidence="9 10" key="1">
    <citation type="journal article" date="2021" name="Nat. Plants">
        <title>The Taxus genome provides insights into paclitaxel biosynthesis.</title>
        <authorList>
            <person name="Xiong X."/>
            <person name="Gou J."/>
            <person name="Liao Q."/>
            <person name="Li Y."/>
            <person name="Zhou Q."/>
            <person name="Bi G."/>
            <person name="Li C."/>
            <person name="Du R."/>
            <person name="Wang X."/>
            <person name="Sun T."/>
            <person name="Guo L."/>
            <person name="Liang H."/>
            <person name="Lu P."/>
            <person name="Wu Y."/>
            <person name="Zhang Z."/>
            <person name="Ro D.K."/>
            <person name="Shang Y."/>
            <person name="Huang S."/>
            <person name="Yan J."/>
        </authorList>
    </citation>
    <scope>NUCLEOTIDE SEQUENCE [LARGE SCALE GENOMIC DNA]</scope>
    <source>
        <strain evidence="9">Ta-2019</strain>
    </source>
</reference>
<evidence type="ECO:0000256" key="5">
    <source>
        <dbReference type="ARBA" id="ARBA00023242"/>
    </source>
</evidence>
<evidence type="ECO:0000256" key="4">
    <source>
        <dbReference type="ARBA" id="ARBA00022833"/>
    </source>
</evidence>
<dbReference type="GO" id="GO:0008270">
    <property type="term" value="F:zinc ion binding"/>
    <property type="evidence" value="ECO:0007669"/>
    <property type="project" value="UniProtKB-KW"/>
</dbReference>
<keyword evidence="5" id="KW-0539">Nucleus</keyword>
<feature type="compositionally biased region" description="Basic residues" evidence="7">
    <location>
        <begin position="1"/>
        <end position="10"/>
    </location>
</feature>
<sequence>MARGKIHGKSGKASNQILDSKMQEIPRTFLKRKLENDEHDKTDPSTPFTKRQSLDSNAANCNSEVCKSEVCINSTDKVCSPRKGEFKRCLFGGENGDNWKTRYLRSMGKLTSCLELPIGGRGNAVARKDSNANSSGGQKYGKQCLADSLPSTSVQMHTGQSEMNFPSAGLLDPDGMTAIADVEATLHTSHSILEHSSCDLICPITPQLALTPISTQRNGVPSSRNFPENGDNDISTPEVFCDGSVHAENLSLAHSGPCTISSCKSDMTVLEADSIASRLRKSRCKVEKHFKPINVGLPKFSQDHSAASSEKSMSQASEIFVQERESERLAKHEDIVEYEESGCKQLFPSNGFGSSGRSSSARMSHDFSNKKVTTGEYCQYKKEENKESEGENMEKIILWPLKHCERSEDYESKYNQETSVLYESQLKLQFVSPSDDTLSPNSRRLRSQASKLGGSPTNGATQLESMQRDVSVSKNQPLWNSTKVKLKIKMPEKTVVDPVPSNVKLLLSTGLLEGCVVRYVGRGEKVLLTGVIKDAGILCGCGICRGKKVVSICNFEVHAGSTARHASDFIILENGRSLRDIFEESKGIAPDNFREWIHKAIDSSSTTGFHACRKCRAPIDHHLNKGKSSSLCQICNEAQETQPKLQKALTVRVRPNPRVLDRKVKDKPKPKMLTKCSPNVSDVKVWEKPSFKAKMQPKDMTLHKIIFKPNGLPDGTKLAYYIKGQRLLDGYKQGHGICCSCCDNVISSSQFEAHAGRASRRNPYNSIYLSDGRSLHEVAVSLTSQRCVDDNEDTCTECGDGGDLLCCDGCPRAFHTDCARLPSIPYGNIWYCSYCRHQSGTVRKSLLEKPSNRCTRVVKAPEKTIGGCVLCRIEDFNKFGFGDRTVMLCDQCEKEFHVGCLRDCGMADLKELPEGEWFCTNDCRTIHDALKKLVQHGPKTLPKEMMKKQIDEGEEQRSANISWQLLYGKTSDDDKSALLSEAAAIFGECFDPITDLVTGRDLIPSMVYSQSIRDQEFGGMYCAVLTVDSVVVSAGVFRVFGRQVAELPLVATSPKSQGQGYFQTLFSCIERLLGFLNVENLVLPAAEEAESLWINKFGFTNMSEEQ</sequence>
<dbReference type="SMART" id="SM00249">
    <property type="entry name" value="PHD"/>
    <property type="match status" value="2"/>
</dbReference>
<dbReference type="InterPro" id="IPR032308">
    <property type="entry name" value="TDBD"/>
</dbReference>
<proteinExistence type="predicted"/>
<dbReference type="SUPFAM" id="SSF57903">
    <property type="entry name" value="FYVE/PHD zinc finger"/>
    <property type="match status" value="2"/>
</dbReference>
<dbReference type="InterPro" id="IPR019787">
    <property type="entry name" value="Znf_PHD-finger"/>
</dbReference>
<dbReference type="EMBL" id="JAHRHJ020000002">
    <property type="protein sequence ID" value="KAH9326064.1"/>
    <property type="molecule type" value="Genomic_DNA"/>
</dbReference>
<dbReference type="AlphaFoldDB" id="A0AA38GM86"/>
<feature type="compositionally biased region" description="Polar residues" evidence="7">
    <location>
        <begin position="44"/>
        <end position="53"/>
    </location>
</feature>
<feature type="compositionally biased region" description="Basic and acidic residues" evidence="7">
    <location>
        <begin position="32"/>
        <end position="43"/>
    </location>
</feature>
<comment type="subcellular location">
    <subcellularLocation>
        <location evidence="1">Nucleus</location>
    </subcellularLocation>
</comment>
<keyword evidence="4" id="KW-0862">Zinc</keyword>
<keyword evidence="3 6" id="KW-0863">Zinc-finger</keyword>
<dbReference type="Pfam" id="PF16135">
    <property type="entry name" value="TDBD"/>
    <property type="match status" value="2"/>
</dbReference>
<dbReference type="PANTHER" id="PTHR47025">
    <property type="entry name" value="AUTOIMMUNE REGULATOR"/>
    <property type="match status" value="1"/>
</dbReference>
<dbReference type="Pfam" id="PF00628">
    <property type="entry name" value="PHD"/>
    <property type="match status" value="1"/>
</dbReference>
<dbReference type="InterPro" id="IPR016181">
    <property type="entry name" value="Acyl_CoA_acyltransferase"/>
</dbReference>
<dbReference type="CDD" id="cd15539">
    <property type="entry name" value="PHD1_AIRE"/>
    <property type="match status" value="1"/>
</dbReference>
<dbReference type="GO" id="GO:0005634">
    <property type="term" value="C:nucleus"/>
    <property type="evidence" value="ECO:0007669"/>
    <property type="project" value="UniProtKB-SubCell"/>
</dbReference>
<dbReference type="PROSITE" id="PS01359">
    <property type="entry name" value="ZF_PHD_1"/>
    <property type="match status" value="1"/>
</dbReference>
<evidence type="ECO:0000256" key="1">
    <source>
        <dbReference type="ARBA" id="ARBA00004123"/>
    </source>
</evidence>
<dbReference type="GO" id="GO:0003682">
    <property type="term" value="F:chromatin binding"/>
    <property type="evidence" value="ECO:0007669"/>
    <property type="project" value="TreeGrafter"/>
</dbReference>